<dbReference type="Pfam" id="PF05016">
    <property type="entry name" value="ParE_toxin"/>
    <property type="match status" value="1"/>
</dbReference>
<dbReference type="RefSeq" id="WP_311707710.1">
    <property type="nucleotide sequence ID" value="NZ_JAVREL010000022.1"/>
</dbReference>
<keyword evidence="3" id="KW-1185">Reference proteome</keyword>
<sequence length="83" mass="9502">MSYRLEWLPAAKRALIEFRKSDPEGVDQVFDAVHLLARDPRPEGAHPYGSPDVLRIHIGRYRLLYEVRDAVVTVTVVHLGRIP</sequence>
<gene>
    <name evidence="2" type="ORF">RM590_28955</name>
</gene>
<dbReference type="EMBL" id="JAVREL010000022">
    <property type="protein sequence ID" value="MDT0346583.1"/>
    <property type="molecule type" value="Genomic_DNA"/>
</dbReference>
<comment type="caution">
    <text evidence="2">The sequence shown here is derived from an EMBL/GenBank/DDBJ whole genome shotgun (WGS) entry which is preliminary data.</text>
</comment>
<evidence type="ECO:0000313" key="3">
    <source>
        <dbReference type="Proteomes" id="UP001183246"/>
    </source>
</evidence>
<organism evidence="2 3">
    <name type="scientific">Streptomyces litchfieldiae</name>
    <dbReference type="NCBI Taxonomy" id="3075543"/>
    <lineage>
        <taxon>Bacteria</taxon>
        <taxon>Bacillati</taxon>
        <taxon>Actinomycetota</taxon>
        <taxon>Actinomycetes</taxon>
        <taxon>Kitasatosporales</taxon>
        <taxon>Streptomycetaceae</taxon>
        <taxon>Streptomyces</taxon>
    </lineage>
</organism>
<protein>
    <submittedName>
        <fullName evidence="2">Type II toxin-antitoxin system RelE/ParE family toxin</fullName>
    </submittedName>
</protein>
<keyword evidence="1" id="KW-1277">Toxin-antitoxin system</keyword>
<accession>A0ABU2N0H6</accession>
<evidence type="ECO:0000313" key="2">
    <source>
        <dbReference type="EMBL" id="MDT0346583.1"/>
    </source>
</evidence>
<dbReference type="Gene3D" id="3.30.2310.20">
    <property type="entry name" value="RelE-like"/>
    <property type="match status" value="1"/>
</dbReference>
<proteinExistence type="predicted"/>
<reference evidence="3" key="1">
    <citation type="submission" date="2023-07" db="EMBL/GenBank/DDBJ databases">
        <title>30 novel species of actinomycetes from the DSMZ collection.</title>
        <authorList>
            <person name="Nouioui I."/>
        </authorList>
    </citation>
    <scope>NUCLEOTIDE SEQUENCE [LARGE SCALE GENOMIC DNA]</scope>
    <source>
        <strain evidence="3">DSM 44938</strain>
    </source>
</reference>
<dbReference type="InterPro" id="IPR035093">
    <property type="entry name" value="RelE/ParE_toxin_dom_sf"/>
</dbReference>
<dbReference type="Proteomes" id="UP001183246">
    <property type="component" value="Unassembled WGS sequence"/>
</dbReference>
<evidence type="ECO:0000256" key="1">
    <source>
        <dbReference type="ARBA" id="ARBA00022649"/>
    </source>
</evidence>
<dbReference type="InterPro" id="IPR007712">
    <property type="entry name" value="RelE/ParE_toxin"/>
</dbReference>
<name>A0ABU2N0H6_9ACTN</name>
<dbReference type="SUPFAM" id="SSF143011">
    <property type="entry name" value="RelE-like"/>
    <property type="match status" value="1"/>
</dbReference>